<gene>
    <name evidence="2" type="ordered locus">Sthe_0066</name>
</gene>
<evidence type="ECO:0000313" key="3">
    <source>
        <dbReference type="Proteomes" id="UP000002027"/>
    </source>
</evidence>
<proteinExistence type="predicted"/>
<keyword evidence="3" id="KW-1185">Reference proteome</keyword>
<dbReference type="STRING" id="479434.Sthe_0066"/>
<dbReference type="Proteomes" id="UP000002027">
    <property type="component" value="Chromosome 1"/>
</dbReference>
<evidence type="ECO:0000256" key="1">
    <source>
        <dbReference type="SAM" id="MobiDB-lite"/>
    </source>
</evidence>
<reference evidence="3" key="1">
    <citation type="submission" date="2009-11" db="EMBL/GenBank/DDBJ databases">
        <title>The complete chromosome 1 of Sphaerobacter thermophilus DSM 20745.</title>
        <authorList>
            <person name="Lucas S."/>
            <person name="Copeland A."/>
            <person name="Lapidus A."/>
            <person name="Glavina del Rio T."/>
            <person name="Dalin E."/>
            <person name="Tice H."/>
            <person name="Bruce D."/>
            <person name="Goodwin L."/>
            <person name="Pitluck S."/>
            <person name="Kyrpides N."/>
            <person name="Mavromatis K."/>
            <person name="Ivanova N."/>
            <person name="Mikhailova N."/>
            <person name="LaButti K.M."/>
            <person name="Clum A."/>
            <person name="Sun H.I."/>
            <person name="Brettin T."/>
            <person name="Detter J.C."/>
            <person name="Han C."/>
            <person name="Larimer F."/>
            <person name="Land M."/>
            <person name="Hauser L."/>
            <person name="Markowitz V."/>
            <person name="Cheng J.F."/>
            <person name="Hugenholtz P."/>
            <person name="Woyke T."/>
            <person name="Wu D."/>
            <person name="Steenblock K."/>
            <person name="Schneider S."/>
            <person name="Pukall R."/>
            <person name="Goeker M."/>
            <person name="Klenk H.P."/>
            <person name="Eisen J.A."/>
        </authorList>
    </citation>
    <scope>NUCLEOTIDE SEQUENCE [LARGE SCALE GENOMIC DNA]</scope>
    <source>
        <strain evidence="3">ATCC 49802 / DSM 20745 / S 6022</strain>
    </source>
</reference>
<dbReference type="KEGG" id="sti:Sthe_0066"/>
<feature type="region of interest" description="Disordered" evidence="1">
    <location>
        <begin position="1"/>
        <end position="22"/>
    </location>
</feature>
<dbReference type="HOGENOM" id="CLU_3391411_0_0_0"/>
<dbReference type="AlphaFoldDB" id="D1C5I9"/>
<feature type="compositionally biased region" description="Basic and acidic residues" evidence="1">
    <location>
        <begin position="1"/>
        <end position="12"/>
    </location>
</feature>
<dbReference type="EMBL" id="CP001823">
    <property type="protein sequence ID" value="ACZ37505.1"/>
    <property type="molecule type" value="Genomic_DNA"/>
</dbReference>
<dbReference type="InParanoid" id="D1C5I9"/>
<protein>
    <submittedName>
        <fullName evidence="2">Uncharacterized protein</fullName>
    </submittedName>
</protein>
<evidence type="ECO:0000313" key="2">
    <source>
        <dbReference type="EMBL" id="ACZ37505.1"/>
    </source>
</evidence>
<sequence>MLRDGETARDNLDTPGKPGAGLDAQFLQFKMQ</sequence>
<organism evidence="2 3">
    <name type="scientific">Sphaerobacter thermophilus (strain ATCC 49802 / DSM 20745 / KCCM 41009 / NCIMB 13125 / S 6022)</name>
    <dbReference type="NCBI Taxonomy" id="479434"/>
    <lineage>
        <taxon>Bacteria</taxon>
        <taxon>Pseudomonadati</taxon>
        <taxon>Thermomicrobiota</taxon>
        <taxon>Thermomicrobia</taxon>
        <taxon>Sphaerobacterales</taxon>
        <taxon>Sphaerobacterineae</taxon>
        <taxon>Sphaerobacteraceae</taxon>
        <taxon>Sphaerobacter</taxon>
    </lineage>
</organism>
<accession>D1C5I9</accession>
<name>D1C5I9_SPHTD</name>
<reference evidence="2 3" key="2">
    <citation type="journal article" date="2010" name="Stand. Genomic Sci.">
        <title>Complete genome sequence of Desulfohalobium retbaense type strain (HR(100)).</title>
        <authorList>
            <person name="Spring S."/>
            <person name="Nolan M."/>
            <person name="Lapidus A."/>
            <person name="Glavina Del Rio T."/>
            <person name="Copeland A."/>
            <person name="Tice H."/>
            <person name="Cheng J.F."/>
            <person name="Lucas S."/>
            <person name="Land M."/>
            <person name="Chen F."/>
            <person name="Bruce D."/>
            <person name="Goodwin L."/>
            <person name="Pitluck S."/>
            <person name="Ivanova N."/>
            <person name="Mavromatis K."/>
            <person name="Mikhailova N."/>
            <person name="Pati A."/>
            <person name="Chen A."/>
            <person name="Palaniappan K."/>
            <person name="Hauser L."/>
            <person name="Chang Y.J."/>
            <person name="Jeffries C.D."/>
            <person name="Munk C."/>
            <person name="Kiss H."/>
            <person name="Chain P."/>
            <person name="Han C."/>
            <person name="Brettin T."/>
            <person name="Detter J.C."/>
            <person name="Schuler E."/>
            <person name="Goker M."/>
            <person name="Rohde M."/>
            <person name="Bristow J."/>
            <person name="Eisen J.A."/>
            <person name="Markowitz V."/>
            <person name="Hugenholtz P."/>
            <person name="Kyrpides N.C."/>
            <person name="Klenk H.P."/>
        </authorList>
    </citation>
    <scope>NUCLEOTIDE SEQUENCE [LARGE SCALE GENOMIC DNA]</scope>
    <source>
        <strain evidence="3">ATCC 49802 / DSM 20745 / S 6022</strain>
    </source>
</reference>